<protein>
    <submittedName>
        <fullName evidence="2">Uncharacterized protein</fullName>
    </submittedName>
</protein>
<evidence type="ECO:0000313" key="2">
    <source>
        <dbReference type="EMBL" id="KAH9631175.1"/>
    </source>
</evidence>
<gene>
    <name evidence="2" type="ORF">HF086_006753</name>
</gene>
<name>A0A922SBB9_SPOEX</name>
<organism evidence="2 3">
    <name type="scientific">Spodoptera exigua</name>
    <name type="common">Beet armyworm</name>
    <name type="synonym">Noctua fulgens</name>
    <dbReference type="NCBI Taxonomy" id="7107"/>
    <lineage>
        <taxon>Eukaryota</taxon>
        <taxon>Metazoa</taxon>
        <taxon>Ecdysozoa</taxon>
        <taxon>Arthropoda</taxon>
        <taxon>Hexapoda</taxon>
        <taxon>Insecta</taxon>
        <taxon>Pterygota</taxon>
        <taxon>Neoptera</taxon>
        <taxon>Endopterygota</taxon>
        <taxon>Lepidoptera</taxon>
        <taxon>Glossata</taxon>
        <taxon>Ditrysia</taxon>
        <taxon>Noctuoidea</taxon>
        <taxon>Noctuidae</taxon>
        <taxon>Amphipyrinae</taxon>
        <taxon>Spodoptera</taxon>
    </lineage>
</organism>
<dbReference type="EMBL" id="JACEFF010000774">
    <property type="protein sequence ID" value="KAH9631175.1"/>
    <property type="molecule type" value="Genomic_DNA"/>
</dbReference>
<feature type="region of interest" description="Disordered" evidence="1">
    <location>
        <begin position="190"/>
        <end position="209"/>
    </location>
</feature>
<sequence>MDLRRRLARKRMRTLTNEEKEKLRRLAEEYPVFKLPKLKPDMKDPRRGAWKKIAKTFNFISKALCQRNLPDLRRALIDMDVLPDNSNDSDSVDGTTRKSRRKPDVYKIISVFFYFKPRALVYEIKNLLHDDGDYLVDGTPTEVFDIDLYSDDEARLHGEAETLLQEDTKARLLTEMERIQNTLAAMQLNESDYETVSDSEINGESKKQE</sequence>
<comment type="caution">
    <text evidence="2">The sequence shown here is derived from an EMBL/GenBank/DDBJ whole genome shotgun (WGS) entry which is preliminary data.</text>
</comment>
<evidence type="ECO:0000256" key="1">
    <source>
        <dbReference type="SAM" id="MobiDB-lite"/>
    </source>
</evidence>
<proteinExistence type="predicted"/>
<evidence type="ECO:0000313" key="3">
    <source>
        <dbReference type="Proteomes" id="UP000814243"/>
    </source>
</evidence>
<accession>A0A922SBB9</accession>
<reference evidence="2" key="1">
    <citation type="journal article" date="2021" name="G3 (Bethesda)">
        <title>Genome and transcriptome analysis of the beet armyworm Spodoptera exigua reveals targets for pest control. .</title>
        <authorList>
            <person name="Simon S."/>
            <person name="Breeschoten T."/>
            <person name="Jansen H.J."/>
            <person name="Dirks R.P."/>
            <person name="Schranz M.E."/>
            <person name="Ros V.I.D."/>
        </authorList>
    </citation>
    <scope>NUCLEOTIDE SEQUENCE</scope>
    <source>
        <strain evidence="2">TB_SE_WUR_2020</strain>
    </source>
</reference>
<dbReference type="Proteomes" id="UP000814243">
    <property type="component" value="Unassembled WGS sequence"/>
</dbReference>
<dbReference type="AlphaFoldDB" id="A0A922SBB9"/>